<evidence type="ECO:0000256" key="2">
    <source>
        <dbReference type="ARBA" id="ARBA00022485"/>
    </source>
</evidence>
<dbReference type="InterPro" id="IPR036249">
    <property type="entry name" value="Thioredoxin-like_sf"/>
</dbReference>
<dbReference type="Pfam" id="PF10589">
    <property type="entry name" value="NADH_4Fe-4S"/>
    <property type="match status" value="1"/>
</dbReference>
<dbReference type="Gene3D" id="3.10.580.10">
    <property type="entry name" value="CBS-domain"/>
    <property type="match status" value="1"/>
</dbReference>
<dbReference type="GO" id="GO:0010181">
    <property type="term" value="F:FMN binding"/>
    <property type="evidence" value="ECO:0007669"/>
    <property type="project" value="InterPro"/>
</dbReference>
<evidence type="ECO:0000256" key="1">
    <source>
        <dbReference type="ARBA" id="ARBA00007523"/>
    </source>
</evidence>
<organism evidence="8">
    <name type="scientific">hydrothermal vent metagenome</name>
    <dbReference type="NCBI Taxonomy" id="652676"/>
    <lineage>
        <taxon>unclassified sequences</taxon>
        <taxon>metagenomes</taxon>
        <taxon>ecological metagenomes</taxon>
    </lineage>
</organism>
<dbReference type="FunFam" id="1.20.1440.230:FF:000001">
    <property type="entry name" value="Mitochondrial NADH dehydrogenase flavoprotein 1"/>
    <property type="match status" value="1"/>
</dbReference>
<evidence type="ECO:0000313" key="8">
    <source>
        <dbReference type="EMBL" id="VAX34043.1"/>
    </source>
</evidence>
<protein>
    <submittedName>
        <fullName evidence="8">Electron-bifurcating [FeFe]-hydrogenase subunit B (NAD+ reductase, ferredoxin reductase)</fullName>
    </submittedName>
</protein>
<evidence type="ECO:0000256" key="3">
    <source>
        <dbReference type="ARBA" id="ARBA00022723"/>
    </source>
</evidence>
<feature type="domain" description="4Fe-4S ferredoxin-type" evidence="7">
    <location>
        <begin position="591"/>
        <end position="619"/>
    </location>
</feature>
<dbReference type="SUPFAM" id="SSF52833">
    <property type="entry name" value="Thioredoxin-like"/>
    <property type="match status" value="1"/>
</dbReference>
<accession>A0A3B1DB17</accession>
<dbReference type="InterPro" id="IPR037225">
    <property type="entry name" value="Nuo51_FMN-bd_sf"/>
</dbReference>
<dbReference type="SMART" id="SM00928">
    <property type="entry name" value="NADH_4Fe-4S"/>
    <property type="match status" value="1"/>
</dbReference>
<dbReference type="PROSITE" id="PS00645">
    <property type="entry name" value="COMPLEX1_51K_2"/>
    <property type="match status" value="1"/>
</dbReference>
<dbReference type="PROSITE" id="PS00198">
    <property type="entry name" value="4FE4S_FER_1"/>
    <property type="match status" value="1"/>
</dbReference>
<keyword evidence="3" id="KW-0479">Metal-binding</keyword>
<dbReference type="PANTHER" id="PTHR43578">
    <property type="entry name" value="NADH-QUINONE OXIDOREDUCTASE SUBUNIT F"/>
    <property type="match status" value="1"/>
</dbReference>
<feature type="domain" description="CBS" evidence="6">
    <location>
        <begin position="718"/>
        <end position="776"/>
    </location>
</feature>
<feature type="domain" description="CBS" evidence="6">
    <location>
        <begin position="652"/>
        <end position="712"/>
    </location>
</feature>
<dbReference type="Gene3D" id="3.10.20.600">
    <property type="match status" value="1"/>
</dbReference>
<keyword evidence="4" id="KW-0408">Iron</keyword>
<dbReference type="Gene3D" id="6.10.250.1450">
    <property type="match status" value="1"/>
</dbReference>
<dbReference type="InterPro" id="IPR000644">
    <property type="entry name" value="CBS_dom"/>
</dbReference>
<dbReference type="Gene3D" id="1.20.1440.230">
    <property type="entry name" value="NADH-ubiquinone oxidoreductase 51kDa subunit, iron-sulphur binding domain"/>
    <property type="match status" value="1"/>
</dbReference>
<keyword evidence="5" id="KW-0411">Iron-sulfur</keyword>
<dbReference type="AlphaFoldDB" id="A0A3B1DB17"/>
<dbReference type="InterPro" id="IPR017900">
    <property type="entry name" value="4Fe4S_Fe_S_CS"/>
</dbReference>
<dbReference type="GO" id="GO:0008137">
    <property type="term" value="F:NADH dehydrogenase (ubiquinone) activity"/>
    <property type="evidence" value="ECO:0007669"/>
    <property type="project" value="InterPro"/>
</dbReference>
<feature type="domain" description="4Fe-4S ferredoxin-type" evidence="7">
    <location>
        <begin position="561"/>
        <end position="590"/>
    </location>
</feature>
<dbReference type="PANTHER" id="PTHR43578:SF3">
    <property type="entry name" value="NADH-QUINONE OXIDOREDUCTASE SUBUNIT F"/>
    <property type="match status" value="1"/>
</dbReference>
<dbReference type="InterPro" id="IPR011538">
    <property type="entry name" value="Nuo51_FMN-bd"/>
</dbReference>
<dbReference type="Pfam" id="PF01257">
    <property type="entry name" value="2Fe-2S_thioredx"/>
    <property type="match status" value="1"/>
</dbReference>
<gene>
    <name evidence="8" type="ORF">MNBD_NITROSPIRAE03-126</name>
</gene>
<dbReference type="GO" id="GO:0046872">
    <property type="term" value="F:metal ion binding"/>
    <property type="evidence" value="ECO:0007669"/>
    <property type="project" value="UniProtKB-KW"/>
</dbReference>
<dbReference type="SUPFAM" id="SSF54631">
    <property type="entry name" value="CBS-domain pair"/>
    <property type="match status" value="1"/>
</dbReference>
<dbReference type="SUPFAM" id="SSF140490">
    <property type="entry name" value="Nqo1C-terminal domain-like"/>
    <property type="match status" value="1"/>
</dbReference>
<dbReference type="GO" id="GO:0051539">
    <property type="term" value="F:4 iron, 4 sulfur cluster binding"/>
    <property type="evidence" value="ECO:0007669"/>
    <property type="project" value="UniProtKB-KW"/>
</dbReference>
<dbReference type="PROSITE" id="PS51379">
    <property type="entry name" value="4FE4S_FER_2"/>
    <property type="match status" value="2"/>
</dbReference>
<evidence type="ECO:0000256" key="4">
    <source>
        <dbReference type="ARBA" id="ARBA00023004"/>
    </source>
</evidence>
<dbReference type="PROSITE" id="PS51371">
    <property type="entry name" value="CBS"/>
    <property type="match status" value="2"/>
</dbReference>
<dbReference type="SMART" id="SM00116">
    <property type="entry name" value="CBS"/>
    <property type="match status" value="2"/>
</dbReference>
<dbReference type="InterPro" id="IPR019575">
    <property type="entry name" value="Nuop51_4Fe4S-bd"/>
</dbReference>
<dbReference type="Gene3D" id="3.30.70.20">
    <property type="match status" value="1"/>
</dbReference>
<dbReference type="InterPro" id="IPR046342">
    <property type="entry name" value="CBS_dom_sf"/>
</dbReference>
<dbReference type="Pfam" id="PF01512">
    <property type="entry name" value="Complex1_51K"/>
    <property type="match status" value="1"/>
</dbReference>
<dbReference type="InterPro" id="IPR017896">
    <property type="entry name" value="4Fe4S_Fe-S-bd"/>
</dbReference>
<dbReference type="InterPro" id="IPR037207">
    <property type="entry name" value="Nuop51_4Fe4S-bd_sf"/>
</dbReference>
<dbReference type="SUPFAM" id="SSF54862">
    <property type="entry name" value="4Fe-4S ferredoxins"/>
    <property type="match status" value="1"/>
</dbReference>
<dbReference type="Gene3D" id="3.40.30.10">
    <property type="entry name" value="Glutaredoxin"/>
    <property type="match status" value="1"/>
</dbReference>
<evidence type="ECO:0000256" key="5">
    <source>
        <dbReference type="ARBA" id="ARBA00023014"/>
    </source>
</evidence>
<dbReference type="Pfam" id="PF00037">
    <property type="entry name" value="Fer4"/>
    <property type="match status" value="1"/>
</dbReference>
<dbReference type="CDD" id="cd02980">
    <property type="entry name" value="TRX_Fd_family"/>
    <property type="match status" value="1"/>
</dbReference>
<keyword evidence="2" id="KW-0004">4Fe-4S</keyword>
<sequence>MARLKNMEDLKNLRLLLKDETFKEDKERIRVCTGTACMASGARKVIANIEKDVKDKGVDLEVVKTGCQGLCQKGPVMKVEPFGYFYQRVKEEDAPAIVTNTLIGGYPVRHLFYRDTIYQEPYELMETLPFYKKQHRIALRNNGRIDPTNINHYIAVDGYTALESALGSMTPDEVLDEVDKANLRGRGGAGFPAGKKWRHAGKAPGDIKLVVANGDEGDPGAFMDRAIMEGDPQSLIEGMLLCAYAINARYGFIYVRHEYPLAVKNLKVAIGQAEDMGLLGDNILGTDFSFYLDIREGAGAFVCGESTALVASIEGKRGFPNPRPPRLSEPGGGIWGYPSNLNNIESYACVPPIIDRGAEWFKGIGTETSPGTKVFAITGKIVNTGLVEVPMGMTLREIIFDIGGGIMGGKQFKAVQTGGPSGGCLPEKYLDLHVDFDSLRKVGSMMGSGGMVVMDEDTCMVDIARYFLSFTQAESCGKCPPCRIGTYQMLQILEKITRGEGEDGDIGKLIKLGKFIQEGSLCGLGQSAPNPVLSTLKYFREEYEEHIYDKSCKAKVCSGLGVFSINLNECIRCGLCKEACAFDAVKETRDRYFIDRQYCTRCKACYYACPVNAVKIWKQSVVRLQEQFKIPYEQLEHVERSVKMTLKDVLESKPSQLVTCTRHCKVADAVNIMDGKNVGSILILDENKKLVGIFTERDIMHCFVKRVSFNDEIIENVMSTDPVTLDASTDIGVAINVMSEKKFRHLPVMEDDEFIGVISYRDLVSYLLPEVIYMAEDIY</sequence>
<evidence type="ECO:0000259" key="7">
    <source>
        <dbReference type="PROSITE" id="PS51379"/>
    </source>
</evidence>
<dbReference type="EMBL" id="UOGI01000245">
    <property type="protein sequence ID" value="VAX34043.1"/>
    <property type="molecule type" value="Genomic_DNA"/>
</dbReference>
<dbReference type="InterPro" id="IPR001949">
    <property type="entry name" value="NADH-UbQ_OxRdtase_51kDa_CS"/>
</dbReference>
<reference evidence="8" key="1">
    <citation type="submission" date="2018-06" db="EMBL/GenBank/DDBJ databases">
        <authorList>
            <person name="Zhirakovskaya E."/>
        </authorList>
    </citation>
    <scope>NUCLEOTIDE SEQUENCE</scope>
</reference>
<comment type="similarity">
    <text evidence="1">Belongs to the complex I 51 kDa subunit family.</text>
</comment>
<name>A0A3B1DB17_9ZZZZ</name>
<dbReference type="SUPFAM" id="SSF142984">
    <property type="entry name" value="Nqo1 middle domain-like"/>
    <property type="match status" value="1"/>
</dbReference>
<evidence type="ECO:0000259" key="6">
    <source>
        <dbReference type="PROSITE" id="PS51371"/>
    </source>
</evidence>
<dbReference type="SUPFAM" id="SSF142019">
    <property type="entry name" value="Nqo1 FMN-binding domain-like"/>
    <property type="match status" value="1"/>
</dbReference>
<proteinExistence type="inferred from homology"/>
<dbReference type="Pfam" id="PF00571">
    <property type="entry name" value="CBS"/>
    <property type="match status" value="2"/>
</dbReference>
<dbReference type="Gene3D" id="3.40.50.11540">
    <property type="entry name" value="NADH-ubiquinone oxidoreductase 51kDa subunit"/>
    <property type="match status" value="1"/>
</dbReference>